<organism evidence="1 2">
    <name type="scientific">Streptomyces viridiviolaceus</name>
    <dbReference type="NCBI Taxonomy" id="68282"/>
    <lineage>
        <taxon>Bacteria</taxon>
        <taxon>Bacillati</taxon>
        <taxon>Actinomycetota</taxon>
        <taxon>Actinomycetes</taxon>
        <taxon>Kitasatosporales</taxon>
        <taxon>Streptomycetaceae</taxon>
        <taxon>Streptomyces</taxon>
    </lineage>
</organism>
<dbReference type="Proteomes" id="UP001596409">
    <property type="component" value="Unassembled WGS sequence"/>
</dbReference>
<sequence>MITALKRIHSADQATAVRVARRALQEAADEGDKHPVALKEEALCLRHSLGRPASPYGKWSQEHAEAFVTAVLLAVD</sequence>
<protein>
    <submittedName>
        <fullName evidence="1">Uncharacterized protein</fullName>
    </submittedName>
</protein>
<name>A0ABW2E762_9ACTN</name>
<proteinExistence type="predicted"/>
<evidence type="ECO:0000313" key="2">
    <source>
        <dbReference type="Proteomes" id="UP001596409"/>
    </source>
</evidence>
<gene>
    <name evidence="1" type="ORF">ACFQMH_30705</name>
</gene>
<keyword evidence="2" id="KW-1185">Reference proteome</keyword>
<comment type="caution">
    <text evidence="1">The sequence shown here is derived from an EMBL/GenBank/DDBJ whole genome shotgun (WGS) entry which is preliminary data.</text>
</comment>
<reference evidence="2" key="1">
    <citation type="journal article" date="2019" name="Int. J. Syst. Evol. Microbiol.">
        <title>The Global Catalogue of Microorganisms (GCM) 10K type strain sequencing project: providing services to taxonomists for standard genome sequencing and annotation.</title>
        <authorList>
            <consortium name="The Broad Institute Genomics Platform"/>
            <consortium name="The Broad Institute Genome Sequencing Center for Infectious Disease"/>
            <person name="Wu L."/>
            <person name="Ma J."/>
        </authorList>
    </citation>
    <scope>NUCLEOTIDE SEQUENCE [LARGE SCALE GENOMIC DNA]</scope>
    <source>
        <strain evidence="2">JCM 4855</strain>
    </source>
</reference>
<evidence type="ECO:0000313" key="1">
    <source>
        <dbReference type="EMBL" id="MFC7015996.1"/>
    </source>
</evidence>
<dbReference type="RefSeq" id="WP_189880377.1">
    <property type="nucleotide sequence ID" value="NZ_BMWA01000041.1"/>
</dbReference>
<dbReference type="EMBL" id="JBHSYM010000072">
    <property type="protein sequence ID" value="MFC7015996.1"/>
    <property type="molecule type" value="Genomic_DNA"/>
</dbReference>
<accession>A0ABW2E762</accession>